<dbReference type="PROSITE" id="PS51450">
    <property type="entry name" value="LRR"/>
    <property type="match status" value="1"/>
</dbReference>
<keyword evidence="4" id="KW-0812">Transmembrane</keyword>
<keyword evidence="4" id="KW-1133">Transmembrane helix</keyword>
<sequence>RLEKLVLGHNKISVVPTKALWHLRDTLKELDLSGNPIKSFGAYSFFKMNKLRTVMLSQMLKLETIDEYAFGDLTSLDTITIQYMPRIRKLHPKAFYYQKNGTEHVIPISDFTWSFSILSALPEKLLDWDKLRFLSLEYNHWECDCNLAWIKNSTVERLAGDHMVCSSPLELRGVHLKQIHKEHLTCNKRSSSTQYKNPTQIGLMLGLMLLGIGGSMTTVAILVYWRQGWLCRRPDTSAYNQIERTSDTITISEDMEWDNKDVA</sequence>
<dbReference type="Pfam" id="PF13855">
    <property type="entry name" value="LRR_8"/>
    <property type="match status" value="1"/>
</dbReference>
<dbReference type="SUPFAM" id="SSF52058">
    <property type="entry name" value="L domain-like"/>
    <property type="match status" value="1"/>
</dbReference>
<proteinExistence type="predicted"/>
<dbReference type="Proteomes" id="UP001497623">
    <property type="component" value="Unassembled WGS sequence"/>
</dbReference>
<dbReference type="InterPro" id="IPR000483">
    <property type="entry name" value="Cys-rich_flank_reg_C"/>
</dbReference>
<dbReference type="InterPro" id="IPR050541">
    <property type="entry name" value="LRR_TM_domain-containing"/>
</dbReference>
<evidence type="ECO:0000256" key="4">
    <source>
        <dbReference type="SAM" id="Phobius"/>
    </source>
</evidence>
<protein>
    <recommendedName>
        <fullName evidence="5">LRRCT domain-containing protein</fullName>
    </recommendedName>
</protein>
<keyword evidence="1" id="KW-0433">Leucine-rich repeat</keyword>
<evidence type="ECO:0000256" key="1">
    <source>
        <dbReference type="ARBA" id="ARBA00022614"/>
    </source>
</evidence>
<dbReference type="PANTHER" id="PTHR24369">
    <property type="entry name" value="ANTIGEN BSP, PUTATIVE-RELATED"/>
    <property type="match status" value="1"/>
</dbReference>
<feature type="domain" description="LRRCT" evidence="5">
    <location>
        <begin position="139"/>
        <end position="187"/>
    </location>
</feature>
<keyword evidence="3" id="KW-0677">Repeat</keyword>
<dbReference type="GO" id="GO:0005886">
    <property type="term" value="C:plasma membrane"/>
    <property type="evidence" value="ECO:0007669"/>
    <property type="project" value="TreeGrafter"/>
</dbReference>
<keyword evidence="7" id="KW-1185">Reference proteome</keyword>
<name>A0AAV2QNQ4_MEGNR</name>
<accession>A0AAV2QNQ4</accession>
<feature type="transmembrane region" description="Helical" evidence="4">
    <location>
        <begin position="201"/>
        <end position="225"/>
    </location>
</feature>
<evidence type="ECO:0000313" key="6">
    <source>
        <dbReference type="EMBL" id="CAL4088842.1"/>
    </source>
</evidence>
<reference evidence="6 7" key="1">
    <citation type="submission" date="2024-05" db="EMBL/GenBank/DDBJ databases">
        <authorList>
            <person name="Wallberg A."/>
        </authorList>
    </citation>
    <scope>NUCLEOTIDE SEQUENCE [LARGE SCALE GENOMIC DNA]</scope>
</reference>
<dbReference type="Gene3D" id="3.80.10.10">
    <property type="entry name" value="Ribonuclease Inhibitor"/>
    <property type="match status" value="1"/>
</dbReference>
<dbReference type="PANTHER" id="PTHR24369:SF210">
    <property type="entry name" value="CHAOPTIN-RELATED"/>
    <property type="match status" value="1"/>
</dbReference>
<keyword evidence="4" id="KW-0472">Membrane</keyword>
<keyword evidence="2" id="KW-0732">Signal</keyword>
<dbReference type="InterPro" id="IPR032675">
    <property type="entry name" value="LRR_dom_sf"/>
</dbReference>
<gene>
    <name evidence="6" type="ORF">MNOR_LOCUS13645</name>
</gene>
<dbReference type="SMART" id="SM00082">
    <property type="entry name" value="LRRCT"/>
    <property type="match status" value="1"/>
</dbReference>
<dbReference type="InterPro" id="IPR001611">
    <property type="entry name" value="Leu-rich_rpt"/>
</dbReference>
<feature type="non-terminal residue" evidence="6">
    <location>
        <position position="1"/>
    </location>
</feature>
<dbReference type="AlphaFoldDB" id="A0AAV2QNQ4"/>
<comment type="caution">
    <text evidence="6">The sequence shown here is derived from an EMBL/GenBank/DDBJ whole genome shotgun (WGS) entry which is preliminary data.</text>
</comment>
<evidence type="ECO:0000259" key="5">
    <source>
        <dbReference type="SMART" id="SM00082"/>
    </source>
</evidence>
<evidence type="ECO:0000313" key="7">
    <source>
        <dbReference type="Proteomes" id="UP001497623"/>
    </source>
</evidence>
<evidence type="ECO:0000256" key="3">
    <source>
        <dbReference type="ARBA" id="ARBA00022737"/>
    </source>
</evidence>
<dbReference type="EMBL" id="CAXKWB010007886">
    <property type="protein sequence ID" value="CAL4088842.1"/>
    <property type="molecule type" value="Genomic_DNA"/>
</dbReference>
<organism evidence="6 7">
    <name type="scientific">Meganyctiphanes norvegica</name>
    <name type="common">Northern krill</name>
    <name type="synonym">Thysanopoda norvegica</name>
    <dbReference type="NCBI Taxonomy" id="48144"/>
    <lineage>
        <taxon>Eukaryota</taxon>
        <taxon>Metazoa</taxon>
        <taxon>Ecdysozoa</taxon>
        <taxon>Arthropoda</taxon>
        <taxon>Crustacea</taxon>
        <taxon>Multicrustacea</taxon>
        <taxon>Malacostraca</taxon>
        <taxon>Eumalacostraca</taxon>
        <taxon>Eucarida</taxon>
        <taxon>Euphausiacea</taxon>
        <taxon>Euphausiidae</taxon>
        <taxon>Meganyctiphanes</taxon>
    </lineage>
</organism>
<evidence type="ECO:0000256" key="2">
    <source>
        <dbReference type="ARBA" id="ARBA00022729"/>
    </source>
</evidence>